<proteinExistence type="predicted"/>
<dbReference type="PANTHER" id="PTHR46534:SF1">
    <property type="entry name" value="IGGFC-BINDING PROTEIN N-TERMINAL DOMAIN-CONTAINING PROTEIN"/>
    <property type="match status" value="1"/>
</dbReference>
<feature type="domain" description="PKD" evidence="2">
    <location>
        <begin position="677"/>
        <end position="748"/>
    </location>
</feature>
<accession>A0A2U2PL49</accession>
<dbReference type="InterPro" id="IPR035234">
    <property type="entry name" value="IgGFc-bd_N"/>
</dbReference>
<dbReference type="Gene3D" id="2.60.40.10">
    <property type="entry name" value="Immunoglobulins"/>
    <property type="match status" value="4"/>
</dbReference>
<feature type="chain" id="PRO_5015786586" description="PKD domain-containing protein" evidence="1">
    <location>
        <begin position="27"/>
        <end position="1185"/>
    </location>
</feature>
<dbReference type="CDD" id="cd00146">
    <property type="entry name" value="PKD"/>
    <property type="match status" value="3"/>
</dbReference>
<dbReference type="AlphaFoldDB" id="A0A2U2PL49"/>
<dbReference type="Proteomes" id="UP000245647">
    <property type="component" value="Unassembled WGS sequence"/>
</dbReference>
<dbReference type="Pfam" id="PF18911">
    <property type="entry name" value="PKD_4"/>
    <property type="match status" value="3"/>
</dbReference>
<dbReference type="Pfam" id="PF17517">
    <property type="entry name" value="IgGFc_binding"/>
    <property type="match status" value="1"/>
</dbReference>
<dbReference type="SUPFAM" id="SSF49299">
    <property type="entry name" value="PKD domain"/>
    <property type="match status" value="3"/>
</dbReference>
<dbReference type="InterPro" id="IPR026341">
    <property type="entry name" value="T9SS_type_B"/>
</dbReference>
<evidence type="ECO:0000313" key="4">
    <source>
        <dbReference type="Proteomes" id="UP000245647"/>
    </source>
</evidence>
<name>A0A2U2PL49_9SPHI</name>
<dbReference type="PANTHER" id="PTHR46534">
    <property type="entry name" value="IGGFC_BINDING DOMAIN-CONTAINING PROTEIN"/>
    <property type="match status" value="1"/>
</dbReference>
<evidence type="ECO:0000259" key="2">
    <source>
        <dbReference type="PROSITE" id="PS50093"/>
    </source>
</evidence>
<dbReference type="Pfam" id="PF13585">
    <property type="entry name" value="CHU_C"/>
    <property type="match status" value="1"/>
</dbReference>
<dbReference type="SMART" id="SM00089">
    <property type="entry name" value="PKD"/>
    <property type="match status" value="4"/>
</dbReference>
<dbReference type="PROSITE" id="PS50093">
    <property type="entry name" value="PKD"/>
    <property type="match status" value="3"/>
</dbReference>
<dbReference type="InterPro" id="IPR035986">
    <property type="entry name" value="PKD_dom_sf"/>
</dbReference>
<sequence length="1185" mass="129343">MEKRSFNCLLFLNLFFLFGGAVNVLAQNTSNKGKDFWLGYGNHQRGYNLNNQKMVLYITSDVNTEGTIEIPGIGYSAQFQVAANSIREVQVPQDAYLEDEGTYHKGIHVTTLKPVVIYAHIYDLNVSGATLVLPTNVLGKEYYSINYKQISNQDTSFSYFFVVGIEDGTEVEIIPSAGTKGGHPAGVPYVVNLNKGDIHQVLGASQGKEVINVDRDNSVTNYKGADLTGSVVRSVSRGVGDCKKIAVFSGSGKIGIGCPETGVGSSDNLYQQVYPTNSWGKKTITVPLASRDYDIIRIVKSSPSASVRLNGNLIPASAFINDFYYEFESQSVNVIEADLPVQVVQYAVSQSKTINCTGGRETTGDPEMIYLNSIEQNIDRITVYSPGAYRIQKQFINIVIETAAAADFKLDDATPPGAFQPVPGDPAYSYAQLSVNAGVHTLSAPKGFNAVAYGFGRAESYGYSAGTNVKGETFKIVSSSTGNTITNGCTAQAVKFSVDLLFEVKKITWNFDNGEPPIEAVYSSPSAIYSKDGKTYYTYRLTNEVSYKKPGDYSIEVTAEKKTLDACGVSEFIQLDFSVFDPPEPDFSFSAPCEKEEIQFMDLTDGKGASLKSWLWDFGDGTTSADQNPTHTYIVPGTYQVTLITATESSCDPVTKIKPLFIFRKPVPGFTFSAACAGQKVSFSDQSVAADGNIISRTWDYGDGTIETVQDDLPREHIYITAGTYTVKLTVLTDNGCSQQTSSDITVQPVALVDFLLPKVCLEDSFAEFKDLSSISDGTESDFSYDWDFGDQTPHSADKNPLHAYSASGYYEVSLTVTSKSGCVTTAKKILTVNGSNPVADFDVVNPADLCSRNPVIFVNRSHVGFGNITRLEWYFDYDGDRTSMFVDDNPEPGREQGHLYPRFASPNEKTYRVLLKAFSGKSCVGETEKFVKIKAVPDVRFDLVVHTICQEDTPVRLRASETSGNFVKLADEFKGEGISGTGIFNPAKAGPGMHLISYIYTAGNSCADTVQQLIRVNASPSVSAGADIGFREGASVRLKAVSDPDIVKYEWSPAAGLSRTDIPDPVASPSDNTTYTLTVTNSNGCRNSSRVNVMVEKYPVIRNTFTPNGDGVNDTWVVGYLDRYPEARVEIFNRYGNRVYKSQGYLKPWDGTFNGTALPDGVYYYIIDPQNGMGPYTGNVSIIR</sequence>
<keyword evidence="1" id="KW-0732">Signal</keyword>
<dbReference type="InterPro" id="IPR000601">
    <property type="entry name" value="PKD_dom"/>
</dbReference>
<dbReference type="InterPro" id="IPR013783">
    <property type="entry name" value="Ig-like_fold"/>
</dbReference>
<gene>
    <name evidence="3" type="ORF">DDR33_03730</name>
</gene>
<feature type="domain" description="PKD" evidence="2">
    <location>
        <begin position="596"/>
        <end position="650"/>
    </location>
</feature>
<reference evidence="3 4" key="1">
    <citation type="submission" date="2018-04" db="EMBL/GenBank/DDBJ databases">
        <title>Pedobacter chongqingensis sp. nov., isolated from a rottenly hemp rope.</title>
        <authorList>
            <person name="Cai Y."/>
        </authorList>
    </citation>
    <scope>NUCLEOTIDE SEQUENCE [LARGE SCALE GENOMIC DNA]</scope>
    <source>
        <strain evidence="3 4">FJ4-8</strain>
    </source>
</reference>
<dbReference type="NCBIfam" id="TIGR04131">
    <property type="entry name" value="Bac_Flav_CTERM"/>
    <property type="match status" value="1"/>
</dbReference>
<evidence type="ECO:0000313" key="3">
    <source>
        <dbReference type="EMBL" id="PWG82136.1"/>
    </source>
</evidence>
<feature type="signal peptide" evidence="1">
    <location>
        <begin position="1"/>
        <end position="26"/>
    </location>
</feature>
<protein>
    <recommendedName>
        <fullName evidence="2">PKD domain-containing protein</fullName>
    </recommendedName>
</protein>
<comment type="caution">
    <text evidence="3">The sequence shown here is derived from an EMBL/GenBank/DDBJ whole genome shotgun (WGS) entry which is preliminary data.</text>
</comment>
<evidence type="ECO:0000256" key="1">
    <source>
        <dbReference type="SAM" id="SignalP"/>
    </source>
</evidence>
<keyword evidence="4" id="KW-1185">Reference proteome</keyword>
<feature type="domain" description="PKD" evidence="2">
    <location>
        <begin position="776"/>
        <end position="833"/>
    </location>
</feature>
<dbReference type="InterPro" id="IPR022409">
    <property type="entry name" value="PKD/Chitinase_dom"/>
</dbReference>
<dbReference type="EMBL" id="QEAS01000002">
    <property type="protein sequence ID" value="PWG82136.1"/>
    <property type="molecule type" value="Genomic_DNA"/>
</dbReference>
<organism evidence="3 4">
    <name type="scientific">Pararcticibacter amylolyticus</name>
    <dbReference type="NCBI Taxonomy" id="2173175"/>
    <lineage>
        <taxon>Bacteria</taxon>
        <taxon>Pseudomonadati</taxon>
        <taxon>Bacteroidota</taxon>
        <taxon>Sphingobacteriia</taxon>
        <taxon>Sphingobacteriales</taxon>
        <taxon>Sphingobacteriaceae</taxon>
        <taxon>Pararcticibacter</taxon>
    </lineage>
</organism>